<reference evidence="5" key="4">
    <citation type="submission" date="2025-09" db="UniProtKB">
        <authorList>
            <consortium name="Ensembl"/>
        </authorList>
    </citation>
    <scope>IDENTIFICATION</scope>
    <source>
        <strain evidence="5">HSOK</strain>
    </source>
</reference>
<dbReference type="InterPro" id="IPR015915">
    <property type="entry name" value="Kelch-typ_b-propeller"/>
</dbReference>
<feature type="domain" description="BTB" evidence="4">
    <location>
        <begin position="475"/>
        <end position="542"/>
    </location>
</feature>
<dbReference type="Gene3D" id="2.120.10.80">
    <property type="entry name" value="Kelch-type beta propeller"/>
    <property type="match status" value="1"/>
</dbReference>
<dbReference type="InterPro" id="IPR056737">
    <property type="entry name" value="Beta-prop_ATRN-MKLN-like"/>
</dbReference>
<reference key="1">
    <citation type="journal article" date="2007" name="Nature">
        <title>The medaka draft genome and insights into vertebrate genome evolution.</title>
        <authorList>
            <person name="Kasahara M."/>
            <person name="Naruse K."/>
            <person name="Sasaki S."/>
            <person name="Nakatani Y."/>
            <person name="Qu W."/>
            <person name="Ahsan B."/>
            <person name="Yamada T."/>
            <person name="Nagayasu Y."/>
            <person name="Doi K."/>
            <person name="Kasai Y."/>
            <person name="Jindo T."/>
            <person name="Kobayashi D."/>
            <person name="Shimada A."/>
            <person name="Toyoda A."/>
            <person name="Kuroki Y."/>
            <person name="Fujiyama A."/>
            <person name="Sasaki T."/>
            <person name="Shimizu A."/>
            <person name="Asakawa S."/>
            <person name="Shimizu N."/>
            <person name="Hashimoto S."/>
            <person name="Yang J."/>
            <person name="Lee Y."/>
            <person name="Matsushima K."/>
            <person name="Sugano S."/>
            <person name="Sakaizumi M."/>
            <person name="Narita T."/>
            <person name="Ohishi K."/>
            <person name="Haga S."/>
            <person name="Ohta F."/>
            <person name="Nomoto H."/>
            <person name="Nogata K."/>
            <person name="Morishita T."/>
            <person name="Endo T."/>
            <person name="Shin-I T."/>
            <person name="Takeda H."/>
            <person name="Morishita S."/>
            <person name="Kohara Y."/>
        </authorList>
    </citation>
    <scope>NUCLEOTIDE SEQUENCE [LARGE SCALE GENOMIC DNA]</scope>
    <source>
        <strain>Hd-rR</strain>
    </source>
</reference>
<proteinExistence type="predicted"/>
<keyword evidence="2" id="KW-0677">Repeat</keyword>
<evidence type="ECO:0000256" key="1">
    <source>
        <dbReference type="ARBA" id="ARBA00022441"/>
    </source>
</evidence>
<dbReference type="SUPFAM" id="SSF54695">
    <property type="entry name" value="POZ domain"/>
    <property type="match status" value="2"/>
</dbReference>
<feature type="region of interest" description="Disordered" evidence="3">
    <location>
        <begin position="135"/>
        <end position="309"/>
    </location>
</feature>
<dbReference type="InterPro" id="IPR006652">
    <property type="entry name" value="Kelch_1"/>
</dbReference>
<evidence type="ECO:0000259" key="4">
    <source>
        <dbReference type="PROSITE" id="PS50097"/>
    </source>
</evidence>
<dbReference type="PROSITE" id="PS50097">
    <property type="entry name" value="BTB"/>
    <property type="match status" value="2"/>
</dbReference>
<dbReference type="Pfam" id="PF21536">
    <property type="entry name" value="BTB_KLHL33"/>
    <property type="match status" value="1"/>
</dbReference>
<dbReference type="InterPro" id="IPR011705">
    <property type="entry name" value="BACK"/>
</dbReference>
<dbReference type="Pfam" id="PF24981">
    <property type="entry name" value="Beta-prop_ATRN-LZTR1"/>
    <property type="match status" value="1"/>
</dbReference>
<dbReference type="InterPro" id="IPR000210">
    <property type="entry name" value="BTB/POZ_dom"/>
</dbReference>
<dbReference type="PANTHER" id="PTHR45632:SF14">
    <property type="entry name" value="KELCH-LIKE PROTEIN 33"/>
    <property type="match status" value="1"/>
</dbReference>
<reference evidence="5 6" key="2">
    <citation type="submission" date="2017-04" db="EMBL/GenBank/DDBJ databases">
        <title>CpG methylation of centromeres and impact of large insertions on vertebrate speciation.</title>
        <authorList>
            <person name="Ichikawa K."/>
            <person name="Yoshimura J."/>
            <person name="Morishita S."/>
        </authorList>
    </citation>
    <scope>NUCLEOTIDE SEQUENCE</scope>
    <source>
        <strain evidence="5 6">HSOK</strain>
    </source>
</reference>
<feature type="compositionally biased region" description="Acidic residues" evidence="3">
    <location>
        <begin position="281"/>
        <end position="302"/>
    </location>
</feature>
<evidence type="ECO:0000313" key="5">
    <source>
        <dbReference type="Ensembl" id="ENSORLP00015018750.1"/>
    </source>
</evidence>
<dbReference type="Pfam" id="PF00651">
    <property type="entry name" value="BTB"/>
    <property type="match status" value="1"/>
</dbReference>
<feature type="compositionally biased region" description="Acidic residues" evidence="3">
    <location>
        <begin position="71"/>
        <end position="81"/>
    </location>
</feature>
<feature type="region of interest" description="Disordered" evidence="3">
    <location>
        <begin position="1"/>
        <end position="88"/>
    </location>
</feature>
<dbReference type="SMART" id="SM00225">
    <property type="entry name" value="BTB"/>
    <property type="match status" value="2"/>
</dbReference>
<dbReference type="SMART" id="SM00612">
    <property type="entry name" value="Kelch"/>
    <property type="match status" value="5"/>
</dbReference>
<dbReference type="SMART" id="SM00875">
    <property type="entry name" value="BACK"/>
    <property type="match status" value="1"/>
</dbReference>
<dbReference type="Pfam" id="PF07707">
    <property type="entry name" value="BACK"/>
    <property type="match status" value="1"/>
</dbReference>
<dbReference type="Ensembl" id="ENSORLT00015035282.1">
    <property type="protein sequence ID" value="ENSORLP00015018750.1"/>
    <property type="gene ID" value="ENSORLG00015019820.1"/>
</dbReference>
<dbReference type="PANTHER" id="PTHR45632">
    <property type="entry name" value="LD33804P"/>
    <property type="match status" value="1"/>
</dbReference>
<evidence type="ECO:0000256" key="2">
    <source>
        <dbReference type="ARBA" id="ARBA00022737"/>
    </source>
</evidence>
<dbReference type="Gene3D" id="3.30.710.10">
    <property type="entry name" value="Potassium Channel Kv1.1, Chain A"/>
    <property type="match status" value="2"/>
</dbReference>
<protein>
    <submittedName>
        <fullName evidence="5">Kelch-like family member 33</fullName>
    </submittedName>
</protein>
<evidence type="ECO:0000313" key="6">
    <source>
        <dbReference type="Proteomes" id="UP000265200"/>
    </source>
</evidence>
<dbReference type="Gene3D" id="1.25.40.420">
    <property type="match status" value="1"/>
</dbReference>
<feature type="compositionally biased region" description="Acidic residues" evidence="3">
    <location>
        <begin position="255"/>
        <end position="272"/>
    </location>
</feature>
<name>A0A3P9IFY6_ORYLA</name>
<organism evidence="5 6">
    <name type="scientific">Oryzias latipes</name>
    <name type="common">Japanese rice fish</name>
    <name type="synonym">Japanese killifish</name>
    <dbReference type="NCBI Taxonomy" id="8090"/>
    <lineage>
        <taxon>Eukaryota</taxon>
        <taxon>Metazoa</taxon>
        <taxon>Chordata</taxon>
        <taxon>Craniata</taxon>
        <taxon>Vertebrata</taxon>
        <taxon>Euteleostomi</taxon>
        <taxon>Actinopterygii</taxon>
        <taxon>Neopterygii</taxon>
        <taxon>Teleostei</taxon>
        <taxon>Neoteleostei</taxon>
        <taxon>Acanthomorphata</taxon>
        <taxon>Ovalentaria</taxon>
        <taxon>Atherinomorphae</taxon>
        <taxon>Beloniformes</taxon>
        <taxon>Adrianichthyidae</taxon>
        <taxon>Oryziinae</taxon>
        <taxon>Oryzias</taxon>
    </lineage>
</organism>
<keyword evidence="1" id="KW-0880">Kelch repeat</keyword>
<sequence length="1030" mass="117804">MAVAHPCPQKKWQEWRREVGESSNPWMERVNSCAEEEEDLGEEGEDSSGEDEDIGEEGDEWKFQREQEATTIDEEEDEDSGKEDKCLQKWKEDLKNEVRRKLQLEEKVESEEEDNCMQRWKEDLKNEVRRILQLQEKVEIEEEDKGIGDRKKDEEDEDPREELLQKEEGNQEVDQQEWEQNSLYCLEESEGRGFQDYDFWQNEDNKEKEDVSYKEEDERSVTSFKSKDQEEESEKEDESKGLCTNENFEGLTAEDSYEGEEQSEKVAEDEESLAGSWTSPEDFDGNQEEEEESDGEEDEEEEKTYSKEDHSTKMFLTLKQFRDASILTDLSLHTADGWSLQVHSIVLAAVSSLIWRQLIRRNDEISIRCREDEVNDEDNKWSVALGPEVDHVGLKAVVDFAYTGHTPLLNKQNLEQIKAAALALGAGWMLDLCVKEEQLSRKTDGNQKDGSLTAAQQLVMNLESIELLWEEGVGCDVTLEARGGSLQVHRVMLAANSDFFRGMFTLDMKESHQPCVKLSYLSETELELIIGSSYTGVLSLSWSCVFEITSTSLQLQYQPALALCFIFLQQEINPDTCLDVVSFAQAYQIPDLLEIADDFVLRQFQKVACTSKFKDLPARQLLGYLNSLSLCVPSELVVFEAVVTWILAQPRKRLRLAKELMKTVNFPLMTFKEFKEVRYKNLWSDHNLTELYEAIYEDFCSNNTPLQNQCRIYLPKESVVLIGGDHISPDMASRSISRQLWFGNSLRNHTGVKKAMEWRHLGEMPETARFGHEVAVLHGLLYVFGGKKYYGTGDTLNSVYRYDPLQNVWQCIQEMQERRCSFSVVVLDEKMYAIGGHCELYHMDSVECYCPTTNSWSLSRPLDLPLSGHVARVCQDQIIVTGGRNSESLCLASTFVYHPQTGSSPLANLTQPRAHHCMEVLGERLYVAGGISSHDSTTTTDLLTCEVYSPTADSWTAFCSLPVPHVGAGSAVLEGKFYILGGYSQEDFSDTTIVRRYDPHTQRWENMGKMPGPNNDLRASVLCLPQHFRM</sequence>
<feature type="domain" description="BTB" evidence="4">
    <location>
        <begin position="328"/>
        <end position="410"/>
    </location>
</feature>
<dbReference type="InterPro" id="IPR011333">
    <property type="entry name" value="SKP1/BTB/POZ_sf"/>
</dbReference>
<dbReference type="Proteomes" id="UP000265200">
    <property type="component" value="Chromosome 18"/>
</dbReference>
<dbReference type="AlphaFoldDB" id="A0A3P9IFY6"/>
<evidence type="ECO:0000256" key="3">
    <source>
        <dbReference type="SAM" id="MobiDB-lite"/>
    </source>
</evidence>
<accession>A0A3P9IFY6</accession>
<reference evidence="5" key="3">
    <citation type="submission" date="2025-08" db="UniProtKB">
        <authorList>
            <consortium name="Ensembl"/>
        </authorList>
    </citation>
    <scope>IDENTIFICATION</scope>
    <source>
        <strain evidence="5">HSOK</strain>
    </source>
</reference>
<feature type="compositionally biased region" description="Acidic residues" evidence="3">
    <location>
        <begin position="34"/>
        <end position="59"/>
    </location>
</feature>
<dbReference type="SUPFAM" id="SSF117281">
    <property type="entry name" value="Kelch motif"/>
    <property type="match status" value="1"/>
</dbReference>
<feature type="compositionally biased region" description="Basic and acidic residues" evidence="3">
    <location>
        <begin position="11"/>
        <end position="20"/>
    </location>
</feature>
<feature type="compositionally biased region" description="Basic and acidic residues" evidence="3">
    <location>
        <begin position="203"/>
        <end position="228"/>
    </location>
</feature>